<evidence type="ECO:0000256" key="5">
    <source>
        <dbReference type="ARBA" id="ARBA00023098"/>
    </source>
</evidence>
<reference evidence="6 7" key="1">
    <citation type="submission" date="2021-08" db="EMBL/GenBank/DDBJ databases">
        <authorList>
            <person name="Peeters C."/>
        </authorList>
    </citation>
    <scope>NUCLEOTIDE SEQUENCE [LARGE SCALE GENOMIC DNA]</scope>
    <source>
        <strain evidence="6 7">LMG 32289</strain>
    </source>
</reference>
<dbReference type="InterPro" id="IPR050723">
    <property type="entry name" value="CFA/CMAS"/>
</dbReference>
<protein>
    <submittedName>
        <fullName evidence="6">Tuberculostearic acid methyltransferase UfaA1</fullName>
        <ecNumber evidence="6">2.1.1.-</ecNumber>
    </submittedName>
</protein>
<dbReference type="Gene3D" id="3.40.50.150">
    <property type="entry name" value="Vaccinia Virus protein VP39"/>
    <property type="match status" value="1"/>
</dbReference>
<sequence length="421" mass="47303">MTRSIFGPRALPQTDLGDAPLAGRAFLAMLTRLTAGHLVVTLPDGRESIFGDPHALPGARLVLRDWRACGKILRAGDIGFAEAWRDQWVDSPDLVALMRLAIRNEPALPRTITGTWLARRWYQLRHLLRGNTPRGSRRNIHAHYDLGNAFYALWLDDTWSYSAALFDGDPNQPLRDAQEAKYARIVDALNLQPGMRVLEIGCGWGGFALHAARRGIHVHGVTISPAQLTLAQQRVTEAGLQDQITLELRDYRTLTGCYDAIVSIEMFEAVGQAYWRTYFDIVRDRLRPGGQALIQSITIADDRFDAYRASSDFIREFIFPGGMLPSPERLERAAARSGLTTHDVLAFGGDYAETLRRWRRSFTAARDNVAALGFDPAFLRLWHLYLCYCEAGFDEQRTDVKQFLLTRAIPAHAGDLAWHAC</sequence>
<evidence type="ECO:0000313" key="6">
    <source>
        <dbReference type="EMBL" id="CAG9166657.1"/>
    </source>
</evidence>
<dbReference type="InterPro" id="IPR029063">
    <property type="entry name" value="SAM-dependent_MTases_sf"/>
</dbReference>
<evidence type="ECO:0000313" key="7">
    <source>
        <dbReference type="Proteomes" id="UP000706525"/>
    </source>
</evidence>
<dbReference type="EC" id="2.1.1.-" evidence="6"/>
<dbReference type="InterPro" id="IPR003333">
    <property type="entry name" value="CMAS"/>
</dbReference>
<dbReference type="CDD" id="cd02440">
    <property type="entry name" value="AdoMet_MTases"/>
    <property type="match status" value="1"/>
</dbReference>
<dbReference type="EMBL" id="CAJZAG010000002">
    <property type="protein sequence ID" value="CAG9166657.1"/>
    <property type="molecule type" value="Genomic_DNA"/>
</dbReference>
<dbReference type="Proteomes" id="UP000706525">
    <property type="component" value="Unassembled WGS sequence"/>
</dbReference>
<dbReference type="GO" id="GO:0032259">
    <property type="term" value="P:methylation"/>
    <property type="evidence" value="ECO:0007669"/>
    <property type="project" value="UniProtKB-KW"/>
</dbReference>
<proteinExistence type="inferred from homology"/>
<dbReference type="PANTHER" id="PTHR43667">
    <property type="entry name" value="CYCLOPROPANE-FATTY-ACYL-PHOSPHOLIPID SYNTHASE"/>
    <property type="match status" value="1"/>
</dbReference>
<evidence type="ECO:0000256" key="4">
    <source>
        <dbReference type="ARBA" id="ARBA00022691"/>
    </source>
</evidence>
<evidence type="ECO:0000256" key="3">
    <source>
        <dbReference type="ARBA" id="ARBA00022679"/>
    </source>
</evidence>
<name>A0ABM8WH02_9BURK</name>
<comment type="caution">
    <text evidence="6">The sequence shown here is derived from an EMBL/GenBank/DDBJ whole genome shotgun (WGS) entry which is preliminary data.</text>
</comment>
<keyword evidence="2 6" id="KW-0489">Methyltransferase</keyword>
<keyword evidence="5" id="KW-0443">Lipid metabolism</keyword>
<evidence type="ECO:0000256" key="2">
    <source>
        <dbReference type="ARBA" id="ARBA00022603"/>
    </source>
</evidence>
<evidence type="ECO:0000256" key="1">
    <source>
        <dbReference type="ARBA" id="ARBA00010815"/>
    </source>
</evidence>
<dbReference type="Pfam" id="PF02353">
    <property type="entry name" value="CMAS"/>
    <property type="match status" value="1"/>
</dbReference>
<accession>A0ABM8WH02</accession>
<dbReference type="GO" id="GO:0008168">
    <property type="term" value="F:methyltransferase activity"/>
    <property type="evidence" value="ECO:0007669"/>
    <property type="project" value="UniProtKB-KW"/>
</dbReference>
<organism evidence="6 7">
    <name type="scientific">Cupriavidus pampae</name>
    <dbReference type="NCBI Taxonomy" id="659251"/>
    <lineage>
        <taxon>Bacteria</taxon>
        <taxon>Pseudomonadati</taxon>
        <taxon>Pseudomonadota</taxon>
        <taxon>Betaproteobacteria</taxon>
        <taxon>Burkholderiales</taxon>
        <taxon>Burkholderiaceae</taxon>
        <taxon>Cupriavidus</taxon>
    </lineage>
</organism>
<keyword evidence="4" id="KW-0949">S-adenosyl-L-methionine</keyword>
<comment type="similarity">
    <text evidence="1">Belongs to the CFA/CMAS family.</text>
</comment>
<dbReference type="PANTHER" id="PTHR43667:SF2">
    <property type="entry name" value="FATTY ACID C-METHYL TRANSFERASE"/>
    <property type="match status" value="1"/>
</dbReference>
<dbReference type="SUPFAM" id="SSF53335">
    <property type="entry name" value="S-adenosyl-L-methionine-dependent methyltransferases"/>
    <property type="match status" value="1"/>
</dbReference>
<dbReference type="RefSeq" id="WP_223983023.1">
    <property type="nucleotide sequence ID" value="NZ_CAJZAG010000002.1"/>
</dbReference>
<dbReference type="PIRSF" id="PIRSF003085">
    <property type="entry name" value="CMAS"/>
    <property type="match status" value="1"/>
</dbReference>
<gene>
    <name evidence="6" type="primary">ufaA1</name>
    <name evidence="6" type="ORF">LMG32289_01118</name>
</gene>
<keyword evidence="3 6" id="KW-0808">Transferase</keyword>
<keyword evidence="7" id="KW-1185">Reference proteome</keyword>